<accession>A0ABD3FU91</accession>
<keyword evidence="2" id="KW-1185">Reference proteome</keyword>
<reference evidence="1 2" key="1">
    <citation type="submission" date="2024-09" db="EMBL/GenBank/DDBJ databases">
        <title>Genome sequencing and assembly of Phytophthora oleae, isolate VK10A, causative agent of rot of olive drupes.</title>
        <authorList>
            <person name="Conti Taguali S."/>
            <person name="Riolo M."/>
            <person name="La Spada F."/>
            <person name="Cacciola S.O."/>
            <person name="Dionisio G."/>
        </authorList>
    </citation>
    <scope>NUCLEOTIDE SEQUENCE [LARGE SCALE GENOMIC DNA]</scope>
    <source>
        <strain evidence="1 2">VK10A</strain>
    </source>
</reference>
<comment type="caution">
    <text evidence="1">The sequence shown here is derived from an EMBL/GenBank/DDBJ whole genome shotgun (WGS) entry which is preliminary data.</text>
</comment>
<proteinExistence type="predicted"/>
<name>A0ABD3FU91_9STRA</name>
<organism evidence="1 2">
    <name type="scientific">Phytophthora oleae</name>
    <dbReference type="NCBI Taxonomy" id="2107226"/>
    <lineage>
        <taxon>Eukaryota</taxon>
        <taxon>Sar</taxon>
        <taxon>Stramenopiles</taxon>
        <taxon>Oomycota</taxon>
        <taxon>Peronosporomycetes</taxon>
        <taxon>Peronosporales</taxon>
        <taxon>Peronosporaceae</taxon>
        <taxon>Phytophthora</taxon>
    </lineage>
</organism>
<dbReference type="Proteomes" id="UP001632037">
    <property type="component" value="Unassembled WGS sequence"/>
</dbReference>
<protein>
    <submittedName>
        <fullName evidence="1">Uncharacterized protein</fullName>
    </submittedName>
</protein>
<dbReference type="EMBL" id="JBIMZQ010000008">
    <property type="protein sequence ID" value="KAL3670011.1"/>
    <property type="molecule type" value="Genomic_DNA"/>
</dbReference>
<evidence type="ECO:0000313" key="1">
    <source>
        <dbReference type="EMBL" id="KAL3670011.1"/>
    </source>
</evidence>
<evidence type="ECO:0000313" key="2">
    <source>
        <dbReference type="Proteomes" id="UP001632037"/>
    </source>
</evidence>
<dbReference type="AlphaFoldDB" id="A0ABD3FU91"/>
<gene>
    <name evidence="1" type="ORF">V7S43_005383</name>
</gene>
<sequence length="52" mass="5725">MSMMTGGTDGARLDLPGVTEMSWHPPVLVLQPSQEPWFRSTGLQLPEVQDSN</sequence>